<dbReference type="InterPro" id="IPR001584">
    <property type="entry name" value="Integrase_cat-core"/>
</dbReference>
<evidence type="ECO:0000313" key="3">
    <source>
        <dbReference type="Proteomes" id="UP000234545"/>
    </source>
</evidence>
<dbReference type="OrthoDB" id="52928at2"/>
<dbReference type="Proteomes" id="UP000234545">
    <property type="component" value="Unassembled WGS sequence"/>
</dbReference>
<dbReference type="InterPro" id="IPR036397">
    <property type="entry name" value="RNaseH_sf"/>
</dbReference>
<reference evidence="2 3" key="1">
    <citation type="submission" date="2017-12" db="EMBL/GenBank/DDBJ databases">
        <title>Phylogenetic diversity of female urinary microbiome.</title>
        <authorList>
            <person name="Thomas-White K."/>
            <person name="Wolfe A.J."/>
        </authorList>
    </citation>
    <scope>NUCLEOTIDE SEQUENCE [LARGE SCALE GENOMIC DNA]</scope>
    <source>
        <strain evidence="2 3">UMB0250</strain>
    </source>
</reference>
<dbReference type="InterPro" id="IPR012337">
    <property type="entry name" value="RNaseH-like_sf"/>
</dbReference>
<evidence type="ECO:0000313" key="2">
    <source>
        <dbReference type="EMBL" id="PKY66625.1"/>
    </source>
</evidence>
<dbReference type="EMBL" id="PKKJ01000002">
    <property type="protein sequence ID" value="PKY66625.1"/>
    <property type="molecule type" value="Genomic_DNA"/>
</dbReference>
<protein>
    <recommendedName>
        <fullName evidence="1">Integrase catalytic domain-containing protein</fullName>
    </recommendedName>
</protein>
<accession>A0A2I1I659</accession>
<dbReference type="SUPFAM" id="SSF53098">
    <property type="entry name" value="Ribonuclease H-like"/>
    <property type="match status" value="1"/>
</dbReference>
<dbReference type="PROSITE" id="PS50994">
    <property type="entry name" value="INTEGRASE"/>
    <property type="match status" value="1"/>
</dbReference>
<gene>
    <name evidence="2" type="ORF">CYJ25_03605</name>
</gene>
<feature type="domain" description="Integrase catalytic" evidence="1">
    <location>
        <begin position="1"/>
        <end position="129"/>
    </location>
</feature>
<dbReference type="Pfam" id="PF13683">
    <property type="entry name" value="rve_3"/>
    <property type="match status" value="1"/>
</dbReference>
<name>A0A2I1I659_9ACTO</name>
<dbReference type="GO" id="GO:0003676">
    <property type="term" value="F:nucleic acid binding"/>
    <property type="evidence" value="ECO:0007669"/>
    <property type="project" value="InterPro"/>
</dbReference>
<dbReference type="AlphaFoldDB" id="A0A2I1I659"/>
<sequence>MVDEKSTYETTKFLDDLEERMGFSSHTIQVDNGLEFVNDNDRTNRESRFELAVREKGWVLRRTRLYSPWQNGRVERSHREDGKILYNRHIFTRKKDLISQVKKHERRYNTTAKYVLNFKSPEEMVQEYFGGSVA</sequence>
<organism evidence="2 3">
    <name type="scientific">Schaalia turicensis</name>
    <dbReference type="NCBI Taxonomy" id="131111"/>
    <lineage>
        <taxon>Bacteria</taxon>
        <taxon>Bacillati</taxon>
        <taxon>Actinomycetota</taxon>
        <taxon>Actinomycetes</taxon>
        <taxon>Actinomycetales</taxon>
        <taxon>Actinomycetaceae</taxon>
        <taxon>Schaalia</taxon>
    </lineage>
</organism>
<evidence type="ECO:0000259" key="1">
    <source>
        <dbReference type="PROSITE" id="PS50994"/>
    </source>
</evidence>
<dbReference type="GO" id="GO:0015074">
    <property type="term" value="P:DNA integration"/>
    <property type="evidence" value="ECO:0007669"/>
    <property type="project" value="InterPro"/>
</dbReference>
<dbReference type="Gene3D" id="3.30.420.10">
    <property type="entry name" value="Ribonuclease H-like superfamily/Ribonuclease H"/>
    <property type="match status" value="1"/>
</dbReference>
<proteinExistence type="predicted"/>
<comment type="caution">
    <text evidence="2">The sequence shown here is derived from an EMBL/GenBank/DDBJ whole genome shotgun (WGS) entry which is preliminary data.</text>
</comment>